<keyword evidence="2" id="KW-0472">Membrane</keyword>
<accession>A0A7I8K5L9</accession>
<feature type="compositionally biased region" description="Low complexity" evidence="1">
    <location>
        <begin position="159"/>
        <end position="173"/>
    </location>
</feature>
<feature type="region of interest" description="Disordered" evidence="1">
    <location>
        <begin position="148"/>
        <end position="230"/>
    </location>
</feature>
<feature type="region of interest" description="Disordered" evidence="1">
    <location>
        <begin position="251"/>
        <end position="314"/>
    </location>
</feature>
<dbReference type="Pfam" id="PF09786">
    <property type="entry name" value="CytochromB561_N"/>
    <property type="match status" value="3"/>
</dbReference>
<dbReference type="OrthoDB" id="509821at2759"/>
<dbReference type="Proteomes" id="UP000663760">
    <property type="component" value="Chromosome 3"/>
</dbReference>
<sequence>MAEGSDRSPPQPKSKAEFSIYQNPAFSAVLTANSLQPPKSTVAIIFAFCVASGAALISVIFRADGSFEKFRLLNLSDSVTRLGVRIFQIFVGLVFAATLSALARISLLRSYRNSYESNQEPTIPPSQKTIDQQAQLTRRQLGLLGMKQKSTERPVAIGSSKKPSKPTAASYSPEPLVPLRTLANSYTPTRPSRVGAGQWVSTGGKHSSPQPVPSPATPPRLKQSSVSGKGISTEEMLEQFLVDVDKRMTESATKTVTPPPTTGGFGIISPSSVTTPGTTPGATRSTPLRAARMSPGSHQKYSTPPKKGEGELPSPMSMEQTVEALESLGIYPYIEQWRDNLRQWFSSVLLNPLVDKIETSHIQTVLDRGSEICVVITWFTLLYHLTELAEGTCIKNYEFTVGEAYDKVNRKWTPELPTDSHLLSYLFCAFLDHPKWMLHVEPASYSSTQSSKNPLFLGVLPPKDRFPEKYVAVVSTVPDIIHTGACILVIGKQNPPIFALYWDKKLQFSLQGRTALWDAVLLLCHRIQVGYGGIVRGVHLGSSAFSILPILQTDCEE</sequence>
<evidence type="ECO:0000256" key="2">
    <source>
        <dbReference type="SAM" id="Phobius"/>
    </source>
</evidence>
<proteinExistence type="predicted"/>
<organism evidence="3 4">
    <name type="scientific">Spirodela intermedia</name>
    <name type="common">Intermediate duckweed</name>
    <dbReference type="NCBI Taxonomy" id="51605"/>
    <lineage>
        <taxon>Eukaryota</taxon>
        <taxon>Viridiplantae</taxon>
        <taxon>Streptophyta</taxon>
        <taxon>Embryophyta</taxon>
        <taxon>Tracheophyta</taxon>
        <taxon>Spermatophyta</taxon>
        <taxon>Magnoliopsida</taxon>
        <taxon>Liliopsida</taxon>
        <taxon>Araceae</taxon>
        <taxon>Lemnoideae</taxon>
        <taxon>Spirodela</taxon>
    </lineage>
</organism>
<dbReference type="InterPro" id="IPR019176">
    <property type="entry name" value="Cytochrome_B561-rel"/>
</dbReference>
<dbReference type="EMBL" id="LR746266">
    <property type="protein sequence ID" value="CAA7392838.1"/>
    <property type="molecule type" value="Genomic_DNA"/>
</dbReference>
<protein>
    <submittedName>
        <fullName evidence="3">Uncharacterized protein</fullName>
    </submittedName>
</protein>
<dbReference type="PANTHER" id="PTHR21780:SF0">
    <property type="entry name" value="TRANSMEMBRANE PROTEIN 209"/>
    <property type="match status" value="1"/>
</dbReference>
<evidence type="ECO:0000313" key="3">
    <source>
        <dbReference type="EMBL" id="CAA7392838.1"/>
    </source>
</evidence>
<keyword evidence="4" id="KW-1185">Reference proteome</keyword>
<feature type="transmembrane region" description="Helical" evidence="2">
    <location>
        <begin position="42"/>
        <end position="61"/>
    </location>
</feature>
<feature type="compositionally biased region" description="Low complexity" evidence="1">
    <location>
        <begin position="269"/>
        <end position="287"/>
    </location>
</feature>
<evidence type="ECO:0000256" key="1">
    <source>
        <dbReference type="SAM" id="MobiDB-lite"/>
    </source>
</evidence>
<name>A0A7I8K5L9_SPIIN</name>
<gene>
    <name evidence="3" type="ORF">SI8410_03003680</name>
</gene>
<keyword evidence="2" id="KW-0812">Transmembrane</keyword>
<dbReference type="GO" id="GO:0016020">
    <property type="term" value="C:membrane"/>
    <property type="evidence" value="ECO:0007669"/>
    <property type="project" value="TreeGrafter"/>
</dbReference>
<dbReference type="PANTHER" id="PTHR21780">
    <property type="entry name" value="TRANSMEMBRANE PROTEIN 209"/>
    <property type="match status" value="1"/>
</dbReference>
<feature type="transmembrane region" description="Helical" evidence="2">
    <location>
        <begin position="82"/>
        <end position="103"/>
    </location>
</feature>
<reference evidence="3" key="1">
    <citation type="submission" date="2020-02" db="EMBL/GenBank/DDBJ databases">
        <authorList>
            <person name="Scholz U."/>
            <person name="Mascher M."/>
            <person name="Fiebig A."/>
        </authorList>
    </citation>
    <scope>NUCLEOTIDE SEQUENCE</scope>
</reference>
<dbReference type="AlphaFoldDB" id="A0A7I8K5L9"/>
<evidence type="ECO:0000313" key="4">
    <source>
        <dbReference type="Proteomes" id="UP000663760"/>
    </source>
</evidence>
<keyword evidence="2" id="KW-1133">Transmembrane helix</keyword>